<dbReference type="InterPro" id="IPR044974">
    <property type="entry name" value="Disease_R_plants"/>
</dbReference>
<dbReference type="Pfam" id="PF01582">
    <property type="entry name" value="TIR"/>
    <property type="match status" value="1"/>
</dbReference>
<dbReference type="GO" id="GO:0043531">
    <property type="term" value="F:ADP binding"/>
    <property type="evidence" value="ECO:0007669"/>
    <property type="project" value="InterPro"/>
</dbReference>
<feature type="domain" description="TIR" evidence="2">
    <location>
        <begin position="15"/>
        <end position="169"/>
    </location>
</feature>
<dbReference type="Pfam" id="PF00931">
    <property type="entry name" value="NB-ARC"/>
    <property type="match status" value="1"/>
</dbReference>
<dbReference type="Proteomes" id="UP000694251">
    <property type="component" value="Chromosome 12"/>
</dbReference>
<name>A0A8T1YQU0_ARASU</name>
<dbReference type="InterPro" id="IPR002182">
    <property type="entry name" value="NB-ARC"/>
</dbReference>
<dbReference type="PANTHER" id="PTHR11017">
    <property type="entry name" value="LEUCINE-RICH REPEAT-CONTAINING PROTEIN"/>
    <property type="match status" value="1"/>
</dbReference>
<reference evidence="3 4" key="1">
    <citation type="submission" date="2020-12" db="EMBL/GenBank/DDBJ databases">
        <title>Concerted genomic and epigenomic changes stabilize Arabidopsis allopolyploids.</title>
        <authorList>
            <person name="Chen Z."/>
        </authorList>
    </citation>
    <scope>NUCLEOTIDE SEQUENCE [LARGE SCALE GENOMIC DNA]</scope>
    <source>
        <strain evidence="3">As9502</strain>
        <tissue evidence="3">Leaf</tissue>
    </source>
</reference>
<evidence type="ECO:0000313" key="3">
    <source>
        <dbReference type="EMBL" id="KAG7548621.1"/>
    </source>
</evidence>
<dbReference type="GO" id="GO:0007165">
    <property type="term" value="P:signal transduction"/>
    <property type="evidence" value="ECO:0007669"/>
    <property type="project" value="InterPro"/>
</dbReference>
<feature type="compositionally biased region" description="Basic and acidic residues" evidence="1">
    <location>
        <begin position="427"/>
        <end position="465"/>
    </location>
</feature>
<dbReference type="PANTHER" id="PTHR11017:SF559">
    <property type="entry name" value="DISEASE RESISTANCE PROTEIN CHL1"/>
    <property type="match status" value="1"/>
</dbReference>
<gene>
    <name evidence="3" type="ORF">ISN44_As12g037930</name>
</gene>
<evidence type="ECO:0000259" key="2">
    <source>
        <dbReference type="PROSITE" id="PS50104"/>
    </source>
</evidence>
<dbReference type="InterPro" id="IPR000157">
    <property type="entry name" value="TIR_dom"/>
</dbReference>
<dbReference type="AlphaFoldDB" id="A0A8T1YQU0"/>
<organism evidence="3 4">
    <name type="scientific">Arabidopsis suecica</name>
    <name type="common">Swedish thale-cress</name>
    <name type="synonym">Cardaminopsis suecica</name>
    <dbReference type="NCBI Taxonomy" id="45249"/>
    <lineage>
        <taxon>Eukaryota</taxon>
        <taxon>Viridiplantae</taxon>
        <taxon>Streptophyta</taxon>
        <taxon>Embryophyta</taxon>
        <taxon>Tracheophyta</taxon>
        <taxon>Spermatophyta</taxon>
        <taxon>Magnoliopsida</taxon>
        <taxon>eudicotyledons</taxon>
        <taxon>Gunneridae</taxon>
        <taxon>Pentapetalae</taxon>
        <taxon>rosids</taxon>
        <taxon>malvids</taxon>
        <taxon>Brassicales</taxon>
        <taxon>Brassicaceae</taxon>
        <taxon>Camelineae</taxon>
        <taxon>Arabidopsis</taxon>
    </lineage>
</organism>
<protein>
    <submittedName>
        <fullName evidence="3">Toll/interleukin-1 receptor homology (TIR) domain</fullName>
    </submittedName>
</protein>
<dbReference type="GO" id="GO:0006952">
    <property type="term" value="P:defense response"/>
    <property type="evidence" value="ECO:0007669"/>
    <property type="project" value="InterPro"/>
</dbReference>
<keyword evidence="3" id="KW-0675">Receptor</keyword>
<evidence type="ECO:0000256" key="1">
    <source>
        <dbReference type="SAM" id="MobiDB-lite"/>
    </source>
</evidence>
<accession>A0A8T1YQU0</accession>
<keyword evidence="4" id="KW-1185">Reference proteome</keyword>
<dbReference type="OrthoDB" id="1057879at2759"/>
<comment type="caution">
    <text evidence="3">The sequence shown here is derived from an EMBL/GenBank/DDBJ whole genome shotgun (WGS) entry which is preliminary data.</text>
</comment>
<evidence type="ECO:0000313" key="4">
    <source>
        <dbReference type="Proteomes" id="UP000694251"/>
    </source>
</evidence>
<dbReference type="EMBL" id="JAEFBJ010000012">
    <property type="protein sequence ID" value="KAG7548621.1"/>
    <property type="molecule type" value="Genomic_DNA"/>
</dbReference>
<dbReference type="PROSITE" id="PS50104">
    <property type="entry name" value="TIR"/>
    <property type="match status" value="1"/>
</dbReference>
<proteinExistence type="predicted"/>
<sequence>MSSSPSSSASLLLGTEVDVFLSFCCETSHGYFHNILSENDIRTFLSYRCLETRFGPIAQRTLKALEESRVAIVMTSATKPCSVGFLEELLVILEFQQKGSLMVIPIFLKAYSFNVEEIFRQYPEKAPSWRIALTKLTNFAAEYPFSQNLAGMDQSDRLNQIVHDISLVVFYSASNYANALVAMDRHMKVVYDLLALEVNKEVHTIGIWGSAGVGKTTLARYIYSEIFVNFQTYVFLDNVENMKDKLLKFEGKEDPKVIISSYHDGHEITEARRKHRKVLLIADDVNIIEQGKWIIEYANWFAPESRIILISQNKNMLVDAGVKHVYEVTSLRYDEALQLFSHFAFKQPYPPSDFEQLAVRAVHLAGFLPLGLRLLGSFLAGKGQEEWVATLLKLKAKQGGNIMEVWKLMEPSDDKGQEEWETAADIVEGKELSQDKGQEEREVAADITEGKESSQGKGQKEREVAADIMVGEESSQEKQ</sequence>
<feature type="region of interest" description="Disordered" evidence="1">
    <location>
        <begin position="413"/>
        <end position="479"/>
    </location>
</feature>